<proteinExistence type="predicted"/>
<dbReference type="GO" id="GO:0016747">
    <property type="term" value="F:acyltransferase activity, transferring groups other than amino-acyl groups"/>
    <property type="evidence" value="ECO:0007669"/>
    <property type="project" value="InterPro"/>
</dbReference>
<dbReference type="Pfam" id="PF13302">
    <property type="entry name" value="Acetyltransf_3"/>
    <property type="match status" value="1"/>
</dbReference>
<dbReference type="PANTHER" id="PTHR43792:SF1">
    <property type="entry name" value="N-ACETYLTRANSFERASE DOMAIN-CONTAINING PROTEIN"/>
    <property type="match status" value="1"/>
</dbReference>
<dbReference type="PROSITE" id="PS51186">
    <property type="entry name" value="GNAT"/>
    <property type="match status" value="1"/>
</dbReference>
<gene>
    <name evidence="2" type="ORF">EDD60_1348</name>
</gene>
<reference evidence="2 3" key="1">
    <citation type="submission" date="2019-03" db="EMBL/GenBank/DDBJ databases">
        <title>Genomic Encyclopedia of Type Strains, Phase IV (KMG-IV): sequencing the most valuable type-strain genomes for metagenomic binning, comparative biology and taxonomic classification.</title>
        <authorList>
            <person name="Goeker M."/>
        </authorList>
    </citation>
    <scope>NUCLEOTIDE SEQUENCE [LARGE SCALE GENOMIC DNA]</scope>
    <source>
        <strain evidence="2 3">DSM 29487</strain>
    </source>
</reference>
<evidence type="ECO:0000313" key="2">
    <source>
        <dbReference type="EMBL" id="TCV91193.1"/>
    </source>
</evidence>
<organism evidence="2 3">
    <name type="scientific">Longibaculum muris</name>
    <dbReference type="NCBI Taxonomy" id="1796628"/>
    <lineage>
        <taxon>Bacteria</taxon>
        <taxon>Bacillati</taxon>
        <taxon>Bacillota</taxon>
        <taxon>Erysipelotrichia</taxon>
        <taxon>Erysipelotrichales</taxon>
        <taxon>Coprobacillaceae</taxon>
        <taxon>Longibaculum</taxon>
    </lineage>
</organism>
<dbReference type="InterPro" id="IPR016181">
    <property type="entry name" value="Acyl_CoA_acyltransferase"/>
</dbReference>
<dbReference type="GeneID" id="98916758"/>
<protein>
    <submittedName>
        <fullName evidence="2">Ribosomal-protein-alanine N-acetyltransferase</fullName>
    </submittedName>
</protein>
<dbReference type="SUPFAM" id="SSF55729">
    <property type="entry name" value="Acyl-CoA N-acyltransferases (Nat)"/>
    <property type="match status" value="1"/>
</dbReference>
<dbReference type="Proteomes" id="UP000295515">
    <property type="component" value="Unassembled WGS sequence"/>
</dbReference>
<dbReference type="EMBL" id="SMCQ01000034">
    <property type="protein sequence ID" value="TCV91193.1"/>
    <property type="molecule type" value="Genomic_DNA"/>
</dbReference>
<dbReference type="Gene3D" id="3.40.630.30">
    <property type="match status" value="1"/>
</dbReference>
<name>A0A4R3YKC3_9FIRM</name>
<sequence length="164" mass="19755">MILETQRLYLRQLQESDAKRMSEYRCKEEVAKYQSWKKYTIEDAAKRIQHCLTITSFNKPKSDYHLAIILKENDEMIGDLFVEVVNHKVFVLGYTLDSLYWSLGYATEIVSAFLEYMKETYKFKKAICYVYHDNIRSKKLLKKLHFVKFDESYYYDDEGYVKKI</sequence>
<keyword evidence="2" id="KW-0808">Transferase</keyword>
<evidence type="ECO:0000313" key="3">
    <source>
        <dbReference type="Proteomes" id="UP000295515"/>
    </source>
</evidence>
<dbReference type="InterPro" id="IPR051531">
    <property type="entry name" value="N-acetyltransferase"/>
</dbReference>
<accession>A0A4R3YKC3</accession>
<dbReference type="AlphaFoldDB" id="A0A4R3YKC3"/>
<dbReference type="InterPro" id="IPR000182">
    <property type="entry name" value="GNAT_dom"/>
</dbReference>
<feature type="domain" description="N-acetyltransferase" evidence="1">
    <location>
        <begin position="8"/>
        <end position="164"/>
    </location>
</feature>
<dbReference type="PANTHER" id="PTHR43792">
    <property type="entry name" value="GNAT FAMILY, PUTATIVE (AFU_ORTHOLOGUE AFUA_3G00765)-RELATED-RELATED"/>
    <property type="match status" value="1"/>
</dbReference>
<keyword evidence="3" id="KW-1185">Reference proteome</keyword>
<evidence type="ECO:0000259" key="1">
    <source>
        <dbReference type="PROSITE" id="PS51186"/>
    </source>
</evidence>
<comment type="caution">
    <text evidence="2">The sequence shown here is derived from an EMBL/GenBank/DDBJ whole genome shotgun (WGS) entry which is preliminary data.</text>
</comment>
<dbReference type="RefSeq" id="WP_066443567.1">
    <property type="nucleotide sequence ID" value="NZ_CAUWFI010000026.1"/>
</dbReference>